<feature type="compositionally biased region" description="Basic and acidic residues" evidence="11">
    <location>
        <begin position="1095"/>
        <end position="1107"/>
    </location>
</feature>
<feature type="compositionally biased region" description="Basic and acidic residues" evidence="11">
    <location>
        <begin position="2428"/>
        <end position="2437"/>
    </location>
</feature>
<dbReference type="Pfam" id="PF21549">
    <property type="entry name" value="PRDM2_PR"/>
    <property type="match status" value="1"/>
</dbReference>
<evidence type="ECO:0000256" key="3">
    <source>
        <dbReference type="ARBA" id="ARBA00022737"/>
    </source>
</evidence>
<feature type="region of interest" description="Disordered" evidence="11">
    <location>
        <begin position="1377"/>
        <end position="1406"/>
    </location>
</feature>
<evidence type="ECO:0000256" key="6">
    <source>
        <dbReference type="ARBA" id="ARBA00023015"/>
    </source>
</evidence>
<feature type="domain" description="C2H2-type" evidence="12">
    <location>
        <begin position="2081"/>
        <end position="2109"/>
    </location>
</feature>
<evidence type="ECO:0000256" key="2">
    <source>
        <dbReference type="ARBA" id="ARBA00022723"/>
    </source>
</evidence>
<keyword evidence="7" id="KW-0804">Transcription</keyword>
<dbReference type="PANTHER" id="PTHR16515">
    <property type="entry name" value="PR DOMAIN ZINC FINGER PROTEIN"/>
    <property type="match status" value="1"/>
</dbReference>
<feature type="compositionally biased region" description="Basic and acidic residues" evidence="11">
    <location>
        <begin position="719"/>
        <end position="767"/>
    </location>
</feature>
<keyword evidence="4 9" id="KW-0863">Zinc-finger</keyword>
<feature type="compositionally biased region" description="Polar residues" evidence="11">
    <location>
        <begin position="1309"/>
        <end position="1333"/>
    </location>
</feature>
<feature type="domain" description="C2H2-type" evidence="12">
    <location>
        <begin position="454"/>
        <end position="481"/>
    </location>
</feature>
<dbReference type="GO" id="GO:0008270">
    <property type="term" value="F:zinc ion binding"/>
    <property type="evidence" value="ECO:0007669"/>
    <property type="project" value="UniProtKB-KW"/>
</dbReference>
<keyword evidence="6" id="KW-0805">Transcription regulation</keyword>
<keyword evidence="3" id="KW-0677">Repeat</keyword>
<keyword evidence="10" id="KW-0175">Coiled coil</keyword>
<feature type="coiled-coil region" evidence="10">
    <location>
        <begin position="1936"/>
        <end position="1963"/>
    </location>
</feature>
<dbReference type="SUPFAM" id="SSF82199">
    <property type="entry name" value="SET domain"/>
    <property type="match status" value="1"/>
</dbReference>
<evidence type="ECO:0000256" key="1">
    <source>
        <dbReference type="ARBA" id="ARBA00004123"/>
    </source>
</evidence>
<evidence type="ECO:0000256" key="8">
    <source>
        <dbReference type="ARBA" id="ARBA00023242"/>
    </source>
</evidence>
<feature type="compositionally biased region" description="Basic and acidic residues" evidence="11">
    <location>
        <begin position="1065"/>
        <end position="1080"/>
    </location>
</feature>
<feature type="region of interest" description="Disordered" evidence="11">
    <location>
        <begin position="1970"/>
        <end position="2000"/>
    </location>
</feature>
<dbReference type="InterPro" id="IPR036236">
    <property type="entry name" value="Znf_C2H2_sf"/>
</dbReference>
<dbReference type="GO" id="GO:0005634">
    <property type="term" value="C:nucleus"/>
    <property type="evidence" value="ECO:0007669"/>
    <property type="project" value="UniProtKB-SubCell"/>
</dbReference>
<gene>
    <name evidence="14" type="ORF">FSP39_001651</name>
</gene>
<feature type="region of interest" description="Disordered" evidence="11">
    <location>
        <begin position="1448"/>
        <end position="1474"/>
    </location>
</feature>
<name>A0AA88YGH9_PINIB</name>
<feature type="compositionally biased region" description="Basic and acidic residues" evidence="11">
    <location>
        <begin position="1355"/>
        <end position="1364"/>
    </location>
</feature>
<dbReference type="InterPro" id="IPR013087">
    <property type="entry name" value="Znf_C2H2_type"/>
</dbReference>
<evidence type="ECO:0000259" key="12">
    <source>
        <dbReference type="PROSITE" id="PS50157"/>
    </source>
</evidence>
<feature type="compositionally biased region" description="Basic and acidic residues" evidence="11">
    <location>
        <begin position="1150"/>
        <end position="1171"/>
    </location>
</feature>
<dbReference type="FunFam" id="3.30.160.60:FF:000100">
    <property type="entry name" value="Zinc finger 45-like"/>
    <property type="match status" value="1"/>
</dbReference>
<dbReference type="PROSITE" id="PS50157">
    <property type="entry name" value="ZINC_FINGER_C2H2_2"/>
    <property type="match status" value="7"/>
</dbReference>
<dbReference type="InterPro" id="IPR050331">
    <property type="entry name" value="Zinc_finger"/>
</dbReference>
<feature type="region of interest" description="Disordered" evidence="11">
    <location>
        <begin position="1648"/>
        <end position="1695"/>
    </location>
</feature>
<feature type="compositionally biased region" description="Low complexity" evidence="11">
    <location>
        <begin position="2386"/>
        <end position="2399"/>
    </location>
</feature>
<feature type="compositionally biased region" description="Basic and acidic residues" evidence="11">
    <location>
        <begin position="115"/>
        <end position="173"/>
    </location>
</feature>
<dbReference type="EMBL" id="VSWD01000004">
    <property type="protein sequence ID" value="KAK3104417.1"/>
    <property type="molecule type" value="Genomic_DNA"/>
</dbReference>
<keyword evidence="2" id="KW-0479">Metal-binding</keyword>
<keyword evidence="5" id="KW-0862">Zinc</keyword>
<feature type="compositionally biased region" description="Polar residues" evidence="11">
    <location>
        <begin position="2438"/>
        <end position="2452"/>
    </location>
</feature>
<feature type="region of interest" description="Disordered" evidence="11">
    <location>
        <begin position="2695"/>
        <end position="2737"/>
    </location>
</feature>
<keyword evidence="15" id="KW-1185">Reference proteome</keyword>
<feature type="compositionally biased region" description="Polar residues" evidence="11">
    <location>
        <begin position="2369"/>
        <end position="2385"/>
    </location>
</feature>
<evidence type="ECO:0000256" key="5">
    <source>
        <dbReference type="ARBA" id="ARBA00022833"/>
    </source>
</evidence>
<feature type="compositionally biased region" description="Basic and acidic residues" evidence="11">
    <location>
        <begin position="2262"/>
        <end position="2285"/>
    </location>
</feature>
<feature type="domain" description="C2H2-type" evidence="12">
    <location>
        <begin position="539"/>
        <end position="566"/>
    </location>
</feature>
<feature type="compositionally biased region" description="Basic and acidic residues" evidence="11">
    <location>
        <begin position="2404"/>
        <end position="2419"/>
    </location>
</feature>
<feature type="domain" description="C2H2-type" evidence="12">
    <location>
        <begin position="2129"/>
        <end position="2159"/>
    </location>
</feature>
<feature type="compositionally biased region" description="Polar residues" evidence="11">
    <location>
        <begin position="1081"/>
        <end position="1094"/>
    </location>
</feature>
<dbReference type="SUPFAM" id="SSF57667">
    <property type="entry name" value="beta-beta-alpha zinc fingers"/>
    <property type="match status" value="2"/>
</dbReference>
<feature type="compositionally biased region" description="Basic and acidic residues" evidence="11">
    <location>
        <begin position="2478"/>
        <end position="2491"/>
    </location>
</feature>
<evidence type="ECO:0000259" key="13">
    <source>
        <dbReference type="PROSITE" id="PS50280"/>
    </source>
</evidence>
<dbReference type="Proteomes" id="UP001186944">
    <property type="component" value="Unassembled WGS sequence"/>
</dbReference>
<feature type="domain" description="C2H2-type" evidence="12">
    <location>
        <begin position="786"/>
        <end position="814"/>
    </location>
</feature>
<feature type="domain" description="SET" evidence="13">
    <location>
        <begin position="1"/>
        <end position="105"/>
    </location>
</feature>
<dbReference type="GO" id="GO:0010468">
    <property type="term" value="P:regulation of gene expression"/>
    <property type="evidence" value="ECO:0007669"/>
    <property type="project" value="TreeGrafter"/>
</dbReference>
<feature type="compositionally biased region" description="Basic and acidic residues" evidence="11">
    <location>
        <begin position="1388"/>
        <end position="1403"/>
    </location>
</feature>
<feature type="region of interest" description="Disordered" evidence="11">
    <location>
        <begin position="2261"/>
        <end position="2548"/>
    </location>
</feature>
<feature type="region of interest" description="Disordered" evidence="11">
    <location>
        <begin position="947"/>
        <end position="1204"/>
    </location>
</feature>
<feature type="non-terminal residue" evidence="14">
    <location>
        <position position="1"/>
    </location>
</feature>
<feature type="compositionally biased region" description="Polar residues" evidence="11">
    <location>
        <begin position="1176"/>
        <end position="1192"/>
    </location>
</feature>
<feature type="region of interest" description="Disordered" evidence="11">
    <location>
        <begin position="692"/>
        <end position="774"/>
    </location>
</feature>
<keyword evidence="8" id="KW-0539">Nucleus</keyword>
<evidence type="ECO:0000256" key="7">
    <source>
        <dbReference type="ARBA" id="ARBA00023163"/>
    </source>
</evidence>
<protein>
    <submittedName>
        <fullName evidence="14">Uncharacterized protein</fullName>
    </submittedName>
</protein>
<evidence type="ECO:0000256" key="9">
    <source>
        <dbReference type="PROSITE-ProRule" id="PRU00042"/>
    </source>
</evidence>
<evidence type="ECO:0000256" key="11">
    <source>
        <dbReference type="SAM" id="MobiDB-lite"/>
    </source>
</evidence>
<dbReference type="Gene3D" id="2.170.270.10">
    <property type="entry name" value="SET domain"/>
    <property type="match status" value="1"/>
</dbReference>
<feature type="compositionally biased region" description="Basic residues" evidence="11">
    <location>
        <begin position="260"/>
        <end position="270"/>
    </location>
</feature>
<evidence type="ECO:0000313" key="15">
    <source>
        <dbReference type="Proteomes" id="UP001186944"/>
    </source>
</evidence>
<dbReference type="PROSITE" id="PS50280">
    <property type="entry name" value="SET"/>
    <property type="match status" value="1"/>
</dbReference>
<accession>A0AA88YGH9</accession>
<feature type="compositionally biased region" description="Basic and acidic residues" evidence="11">
    <location>
        <begin position="235"/>
        <end position="259"/>
    </location>
</feature>
<feature type="compositionally biased region" description="Basic and acidic residues" evidence="11">
    <location>
        <begin position="1115"/>
        <end position="1141"/>
    </location>
</feature>
<feature type="region of interest" description="Disordered" evidence="11">
    <location>
        <begin position="643"/>
        <end position="664"/>
    </location>
</feature>
<sequence length="2766" mass="312199">LLGAWCITEVKKGTLFGPFKGEIVKENQRKRIDFRYAWEVYDLETNELAHIVSATDPSKGDWTRYVNCARYLEEQNLVSVQEGMQVYYKAIRDIPAGEELLTWFERSKIKENKVIEKSPEKQNKDKLSEKPGKEKSPEKQNKGKSPEKLNKDKSPEKQGKGKSPEKQNKDVSPKKKGKRTKSDSSLGLGSDEAIGEKRQRKKKKLYGDEEVSFSKLIPKKRGRKLSDPTGLHLDTVIKEDPTDSSAKLEKASAEKPEKVVKKRGPKKGWKKEKGEKGGLKKKEGEKEKMSGPVKEKLSKEDEEKLAEIEKNWKFPPRHNEYQFDIWGHFGIVMNNKRMYKCDICTCIYRQTFSLKRHYLRNHINCSYLNKSDMSNCMIAYSAQYLALLKNNSNSVMDKVTKRLKAPKQKTSNEISKSAETVVIKKENENSESATCSVTIKDNDIAGTAIFPGLYRCNVCNKLFDEKMNLMTHTKDHPLEGMDRLHQCSSCSLTFRFKMNLVRHQQIHEKEDVRKQKKIDKLKMKNEKPLNYSGDPEKPFGCSECNMKFRYKTNLTKHENIHAEMRPCICPSCGKSFPTSTVLKKHMHVHTKVQCKNCDSVFGHVLTYRKHVRITHPEAHIEHLKKLLAKRGKLSARSMALLEKADGKMSQEEESNQKKEEDSAEVIEKNAQEIHEVVKKEIEESVIAVKKKRGRKPMSLWKSGKMKVKRKSESEDTEWKEERTEEEKSNSAEERSEAENKTEDSIAGKEHKIEESSAEKREVDQQGKKDKKTKKKIEDGIDSRFKFSCVVCKKRFTEYLNMCRHRRVAHENPEKLKYECGLSNKNGEKVKNSETNEVVQESPEEVAAFYATVAYNIAENLNCYLDGGQDAVANCKSLIKTTDEVEVEEKNDEKEEIIWEQYNFPHNYDISALSDNFEYDPTDPDKEKQVCKPKVNYFEIDENSLDDRSPAQCLRRRGSRESREDRHKRNSSWGHSSSRDNSSSRDAYRDDSLSRDVDRDDSLSRDVDRNDSLSRDVDRDDSLSRDTDKNDSFSRDVDQVNSLSQDVGRDDSLSGDVDQANSSSQDAERDNSLSRDVDRTDSLSQDVDQANSSSQDTERDDSLSRDVDQANSSSQDTERDDSLSQDVSRDNSSRQDVDRDDSLSQDVDQDNSSRQHVDRDDSLSQDVDREDYASLVTDGSSRDVQQGESSNQRSLDENFKPSQDGLCQDAIQSDITKQDSHDSLIQCVDESSKLEGIVESSSGVRDVIPDENSRRDVNEYGISSRDGKQLNGFTLEFQQAEDPIQNSNENEDVTSSDIEQYGCLNKEDGQTSNLNLNERDNLSNIDQNGDSMRQNVDADCAPCQDGNIEVSSEDPEQSRSNKDRIDFDTVEKVQNDENELLSGSLNTCKESEEMKTGESGRKENMAGLSDNKQVHCDLEECEVIRTIKLENKTSDILHENEEDLGIAGRDNELVSERDRSKSVHSESIDGKELYGKDSSQFNSLLEKDKSDHVKVIKAEDSNENTSDGKCIMGQKEQDMMGNQRECSNGSVGSDTEDVIKSQGNLECSVGAKTADGCVEIITIATLGTTEIKEEAIEEPEISADVNASQSYSLDNKENFCVVTNTCQTGDTLDHVISNDKPSIDSEKHFLDEKSGKLVQEKNYFEKLGTTDEGCDSKHSGDADKSEESSCARNLTSHPYQETEGNDTSTRKLEDNDQGLDLKKTNFEFSILKSAVEKKITESGSITSSEEDVMMVDLFTDSDSNSNLDLNVQKFSSSDPKSSAVLFRRLCLSKGKLTQEEEEKKGDGLQTGNADNYDAIKFGSLGDPVYVCSVCKRHYPDFDGLMRHQWKKHPSINCHFMEVEQGLDIEDLFYSEPCSRGILGTTGKALENVMSKASYTCTRCKGSFKSPDRLRVHIVNCATPSPSPKKKKYYYYKRKTPTKQDGVEEDSPSKKVNLKELNAKLKQLSDDMDQADKKKKIAGKNYLNEDLGKKAKTSDGSTKLKDKKETSGKEYKISQEEKKQPLNLLKTPEKKGNVGKVAVEKNCTSSDAKNKKTEDLFLFDSEFIMGEFTRGRRKKMANQMYNPRNHIRRRELTEVLDTHQCKGCGVKFKSISLLERHVKKCDGKEKFKDLEVIKSHVNEVFHQKHKHSCMYCGRNFTYPKTLMNHLKAFCAVKKEKTKKGVLAQVEMKEEARVMGLLKQQEENRKFSEEMDMEETMIIPRKKGGWPKGTKRKKIKRKNHAWTTIKRKRSGKTVSCTEQIEDSLVENDDTFMIEGEDAEKLEDHSGDDLKSESVENHPKVHGDSENTLETIGGQKSELMKVETDGESGNDFNPFNLKRYPSSKSKSKKYDEDFFPISHMKSFPESPSKPLAKTTSVSLGSLPAESDKSQLSSCEAKSSPCNDSISKSPTKSPKLSTLSGKSPLKGDKTFENMKNEAKSPLKCNPKSPTKEDSKLPSKDSTVSLTKSATKSPSKYDGTLSLKGAIKDKKSENNSPLKRKIDCSEKDAYKDSEMDEIEKKKQKVSKNNTGFPDANVGNCSTTKIDTGETKQECRMTSASSEGETKKGKSTANAAFANNITSVLLNQEGKCVSPKSNFQEGVSAQSSGKPTKVNEMKRKSHVIHNVNHALCSGGQSAVVETAANASFNVLASAEQTMSNSTVTSDNSNKKLTFHMYDGSSFVRSKEKEMKLKSYDSKFHVLEEKDFAKKLASKSSGKSARKLTELSPIKGEDSCATNKESNSSNQVQSNKKPVQINKNQSCEKVVKMSSVVKRKPDKFVFHSANFEKK</sequence>
<comment type="caution">
    <text evidence="14">The sequence shown here is derived from an EMBL/GenBank/DDBJ whole genome shotgun (WGS) entry which is preliminary data.</text>
</comment>
<feature type="compositionally biased region" description="Polar residues" evidence="11">
    <location>
        <begin position="1669"/>
        <end position="1678"/>
    </location>
</feature>
<feature type="compositionally biased region" description="Basic and acidic residues" evidence="11">
    <location>
        <begin position="1653"/>
        <end position="1668"/>
    </location>
</feature>
<feature type="region of interest" description="Disordered" evidence="11">
    <location>
        <begin position="115"/>
        <end position="300"/>
    </location>
</feature>
<dbReference type="PROSITE" id="PS00028">
    <property type="entry name" value="ZINC_FINGER_C2H2_1"/>
    <property type="match status" value="8"/>
</dbReference>
<evidence type="ECO:0000256" key="10">
    <source>
        <dbReference type="SAM" id="Coils"/>
    </source>
</evidence>
<reference evidence="14" key="1">
    <citation type="submission" date="2019-08" db="EMBL/GenBank/DDBJ databases">
        <title>The improved chromosome-level genome for the pearl oyster Pinctada fucata martensii using PacBio sequencing and Hi-C.</title>
        <authorList>
            <person name="Zheng Z."/>
        </authorList>
    </citation>
    <scope>NUCLEOTIDE SEQUENCE</scope>
    <source>
        <strain evidence="14">ZZ-2019</strain>
        <tissue evidence="14">Adductor muscle</tissue>
    </source>
</reference>
<dbReference type="Pfam" id="PF13912">
    <property type="entry name" value="zf-C2H2_6"/>
    <property type="match status" value="2"/>
</dbReference>
<organism evidence="14 15">
    <name type="scientific">Pinctada imbricata</name>
    <name type="common">Atlantic pearl-oyster</name>
    <name type="synonym">Pinctada martensii</name>
    <dbReference type="NCBI Taxonomy" id="66713"/>
    <lineage>
        <taxon>Eukaryota</taxon>
        <taxon>Metazoa</taxon>
        <taxon>Spiralia</taxon>
        <taxon>Lophotrochozoa</taxon>
        <taxon>Mollusca</taxon>
        <taxon>Bivalvia</taxon>
        <taxon>Autobranchia</taxon>
        <taxon>Pteriomorphia</taxon>
        <taxon>Pterioida</taxon>
        <taxon>Pterioidea</taxon>
        <taxon>Pteriidae</taxon>
        <taxon>Pinctada</taxon>
    </lineage>
</organism>
<feature type="domain" description="C2H2-type" evidence="12">
    <location>
        <begin position="567"/>
        <end position="590"/>
    </location>
</feature>
<feature type="compositionally biased region" description="Basic and acidic residues" evidence="11">
    <location>
        <begin position="271"/>
        <end position="300"/>
    </location>
</feature>
<feature type="domain" description="C2H2-type" evidence="12">
    <location>
        <begin position="485"/>
        <end position="512"/>
    </location>
</feature>
<proteinExistence type="predicted"/>
<feature type="compositionally biased region" description="Basic and acidic residues" evidence="11">
    <location>
        <begin position="981"/>
        <end position="1037"/>
    </location>
</feature>
<feature type="region of interest" description="Disordered" evidence="11">
    <location>
        <begin position="1305"/>
        <end position="1364"/>
    </location>
</feature>
<dbReference type="PANTHER" id="PTHR16515:SF49">
    <property type="entry name" value="GASTRULA ZINC FINGER PROTEIN XLCGF49.1-LIKE-RELATED"/>
    <property type="match status" value="1"/>
</dbReference>
<feature type="compositionally biased region" description="Low complexity" evidence="11">
    <location>
        <begin position="2715"/>
        <end position="2729"/>
    </location>
</feature>
<dbReference type="Gene3D" id="3.30.160.60">
    <property type="entry name" value="Classic Zinc Finger"/>
    <property type="match status" value="3"/>
</dbReference>
<evidence type="ECO:0000313" key="14">
    <source>
        <dbReference type="EMBL" id="KAK3104417.1"/>
    </source>
</evidence>
<dbReference type="SMART" id="SM00355">
    <property type="entry name" value="ZnF_C2H2"/>
    <property type="match status" value="11"/>
</dbReference>
<dbReference type="Pfam" id="PF00096">
    <property type="entry name" value="zf-C2H2"/>
    <property type="match status" value="2"/>
</dbReference>
<dbReference type="InterPro" id="IPR046341">
    <property type="entry name" value="SET_dom_sf"/>
</dbReference>
<dbReference type="InterPro" id="IPR001214">
    <property type="entry name" value="SET_dom"/>
</dbReference>
<feature type="compositionally biased region" description="Low complexity" evidence="11">
    <location>
        <begin position="970"/>
        <end position="980"/>
    </location>
</feature>
<comment type="subcellular location">
    <subcellularLocation>
        <location evidence="1">Nucleus</location>
    </subcellularLocation>
</comment>
<evidence type="ECO:0000256" key="4">
    <source>
        <dbReference type="ARBA" id="ARBA00022771"/>
    </source>
</evidence>